<feature type="domain" description="Transposase IS4 N-terminal" evidence="3">
    <location>
        <begin position="19"/>
        <end position="116"/>
    </location>
</feature>
<evidence type="ECO:0000259" key="2">
    <source>
        <dbReference type="Pfam" id="PF01609"/>
    </source>
</evidence>
<proteinExistence type="predicted"/>
<dbReference type="Pfam" id="PF13006">
    <property type="entry name" value="Nterm_IS4"/>
    <property type="match status" value="1"/>
</dbReference>
<evidence type="ECO:0000256" key="1">
    <source>
        <dbReference type="SAM" id="MobiDB-lite"/>
    </source>
</evidence>
<evidence type="ECO:0000313" key="5">
    <source>
        <dbReference type="Proteomes" id="UP001150259"/>
    </source>
</evidence>
<accession>A0ABT5GGS8</accession>
<dbReference type="InterPro" id="IPR012337">
    <property type="entry name" value="RNaseH-like_sf"/>
</dbReference>
<sequence>MPRAGWRKPVSDRRLSDLVSVGVLTRVFPPELVDEVIEASGRTQQRHRSLPARVMAYFAIGIGLYSEGSYEDVLAQLTDGLSWASGWRESYVLPSKSAIFQARARLGPEPLAALFARAAVPLATPDMPGAFLAGRRLVAIDGTCLDVADTPENAEFFSRPGVNKGEQAAFPQARVVAVAECGTHAVIDAVLGPYRRSEPALAEELVARLGPGMLVIADRGFFSYALWRKAITTGADLLWRVRTDQSAPKPEHLQDLAEGSWLAHLRRSTPAAERRAEPMLVRVVDYTIDDGREHAGTYRLFTTLTDPAEATAEQLAAAYTRRWEIESVFDELKTHQRGPRTVLRSKSPDLVLQEIWGHLCCHYAIRALMTDAALHAGHDPDRVSFVAALRTTRATLAQPGAFSPLTSTPETARDGRGSYTD</sequence>
<feature type="region of interest" description="Disordered" evidence="1">
    <location>
        <begin position="399"/>
        <end position="421"/>
    </location>
</feature>
<evidence type="ECO:0000313" key="4">
    <source>
        <dbReference type="EMBL" id="MDC5697467.1"/>
    </source>
</evidence>
<dbReference type="SUPFAM" id="SSF53098">
    <property type="entry name" value="Ribonuclease H-like"/>
    <property type="match status" value="1"/>
</dbReference>
<comment type="caution">
    <text evidence="4">The sequence shown here is derived from an EMBL/GenBank/DDBJ whole genome shotgun (WGS) entry which is preliminary data.</text>
</comment>
<gene>
    <name evidence="4" type="ORF">OO014_09375</name>
</gene>
<dbReference type="InterPro" id="IPR024473">
    <property type="entry name" value="Transposases_IS4_N"/>
</dbReference>
<dbReference type="Pfam" id="PF01609">
    <property type="entry name" value="DDE_Tnp_1"/>
    <property type="match status" value="1"/>
</dbReference>
<evidence type="ECO:0000259" key="3">
    <source>
        <dbReference type="Pfam" id="PF13006"/>
    </source>
</evidence>
<dbReference type="Proteomes" id="UP001150259">
    <property type="component" value="Unassembled WGS sequence"/>
</dbReference>
<dbReference type="InterPro" id="IPR002559">
    <property type="entry name" value="Transposase_11"/>
</dbReference>
<dbReference type="InterPro" id="IPR047952">
    <property type="entry name" value="Transpos_IS4"/>
</dbReference>
<name>A0ABT5GGS8_9MICO</name>
<dbReference type="NCBIfam" id="NF033592">
    <property type="entry name" value="transpos_IS4_1"/>
    <property type="match status" value="1"/>
</dbReference>
<organism evidence="4 5">
    <name type="scientific">Intrasporangium calvum</name>
    <dbReference type="NCBI Taxonomy" id="53358"/>
    <lineage>
        <taxon>Bacteria</taxon>
        <taxon>Bacillati</taxon>
        <taxon>Actinomycetota</taxon>
        <taxon>Actinomycetes</taxon>
        <taxon>Micrococcales</taxon>
        <taxon>Intrasporangiaceae</taxon>
        <taxon>Intrasporangium</taxon>
    </lineage>
</organism>
<dbReference type="Gene3D" id="3.90.350.10">
    <property type="entry name" value="Transposase Inhibitor Protein From Tn5, Chain A, domain 1"/>
    <property type="match status" value="1"/>
</dbReference>
<reference evidence="4 5" key="1">
    <citation type="submission" date="2022-11" db="EMBL/GenBank/DDBJ databases">
        <title>Anaerobic phenanthrene biodegradation by a DNRA strain PheN6.</title>
        <authorList>
            <person name="Zhang Z."/>
        </authorList>
    </citation>
    <scope>NUCLEOTIDE SEQUENCE [LARGE SCALE GENOMIC DNA]</scope>
    <source>
        <strain evidence="4 5">PheN6</strain>
    </source>
</reference>
<dbReference type="PANTHER" id="PTHR37529:SF1">
    <property type="entry name" value="TRANSPOSASE INSG FOR INSERTION SEQUENCE ELEMENT IS4-RELATED"/>
    <property type="match status" value="1"/>
</dbReference>
<dbReference type="EMBL" id="JAPFQL010000034">
    <property type="protein sequence ID" value="MDC5697467.1"/>
    <property type="molecule type" value="Genomic_DNA"/>
</dbReference>
<feature type="domain" description="Transposase IS4-like" evidence="2">
    <location>
        <begin position="134"/>
        <end position="362"/>
    </location>
</feature>
<protein>
    <submittedName>
        <fullName evidence="4">IS4 family transposase</fullName>
    </submittedName>
</protein>
<dbReference type="PANTHER" id="PTHR37529">
    <property type="entry name" value="TRANSPOSASE INSG FOR INSERTION SEQUENCE ELEMENT IS4-RELATED"/>
    <property type="match status" value="1"/>
</dbReference>
<dbReference type="RefSeq" id="WP_272462043.1">
    <property type="nucleotide sequence ID" value="NZ_JAPFQL010000034.1"/>
</dbReference>
<keyword evidence="5" id="KW-1185">Reference proteome</keyword>
<feature type="compositionally biased region" description="Basic and acidic residues" evidence="1">
    <location>
        <begin position="411"/>
        <end position="421"/>
    </location>
</feature>